<protein>
    <submittedName>
        <fullName evidence="2">Uncharacterized protein</fullName>
    </submittedName>
</protein>
<feature type="region of interest" description="Disordered" evidence="1">
    <location>
        <begin position="19"/>
        <end position="127"/>
    </location>
</feature>
<dbReference type="AlphaFoldDB" id="A0A7S0KJ98"/>
<reference evidence="2" key="1">
    <citation type="submission" date="2021-01" db="EMBL/GenBank/DDBJ databases">
        <authorList>
            <person name="Corre E."/>
            <person name="Pelletier E."/>
            <person name="Niang G."/>
            <person name="Scheremetjew M."/>
            <person name="Finn R."/>
            <person name="Kale V."/>
            <person name="Holt S."/>
            <person name="Cochrane G."/>
            <person name="Meng A."/>
            <person name="Brown T."/>
            <person name="Cohen L."/>
        </authorList>
    </citation>
    <scope>NUCLEOTIDE SEQUENCE</scope>
    <source>
        <strain evidence="2">Clade-D-RCC2572</strain>
    </source>
</reference>
<evidence type="ECO:0000313" key="2">
    <source>
        <dbReference type="EMBL" id="CAD8581240.1"/>
    </source>
</evidence>
<organism evidence="2">
    <name type="scientific">Ostreococcus mediterraneus</name>
    <dbReference type="NCBI Taxonomy" id="1486918"/>
    <lineage>
        <taxon>Eukaryota</taxon>
        <taxon>Viridiplantae</taxon>
        <taxon>Chlorophyta</taxon>
        <taxon>Mamiellophyceae</taxon>
        <taxon>Mamiellales</taxon>
        <taxon>Bathycoccaceae</taxon>
        <taxon>Ostreococcus</taxon>
    </lineage>
</organism>
<accession>A0A7S0KJ98</accession>
<feature type="compositionally biased region" description="Basic and acidic residues" evidence="1">
    <location>
        <begin position="99"/>
        <end position="108"/>
    </location>
</feature>
<feature type="compositionally biased region" description="Basic and acidic residues" evidence="1">
    <location>
        <begin position="117"/>
        <end position="127"/>
    </location>
</feature>
<name>A0A7S0KJ98_9CHLO</name>
<sequence>MEAFDRKVESLVMEIERLRASGMRDDGERRALAREIEPEPTPPARVDDDARTPVRRAPRRDEEREDGDDNDDDHAPFSPTMSPLDALLNKIASSSSLGRADRRGDDGRRRHRTILGDTDRNRGDVGA</sequence>
<evidence type="ECO:0000256" key="1">
    <source>
        <dbReference type="SAM" id="MobiDB-lite"/>
    </source>
</evidence>
<feature type="compositionally biased region" description="Basic and acidic residues" evidence="1">
    <location>
        <begin position="19"/>
        <end position="37"/>
    </location>
</feature>
<feature type="compositionally biased region" description="Acidic residues" evidence="1">
    <location>
        <begin position="63"/>
        <end position="72"/>
    </location>
</feature>
<dbReference type="EMBL" id="HBEW01003854">
    <property type="protein sequence ID" value="CAD8581240.1"/>
    <property type="molecule type" value="Transcribed_RNA"/>
</dbReference>
<gene>
    <name evidence="2" type="ORF">OMED0929_LOCUS3235</name>
</gene>
<proteinExistence type="predicted"/>